<accession>A0ABS1CIJ0</accession>
<dbReference type="Pfam" id="PF02254">
    <property type="entry name" value="TrkA_N"/>
    <property type="match status" value="1"/>
</dbReference>
<keyword evidence="9 11" id="KW-0472">Membrane</keyword>
<feature type="transmembrane region" description="Helical" evidence="11">
    <location>
        <begin position="58"/>
        <end position="77"/>
    </location>
</feature>
<evidence type="ECO:0000256" key="6">
    <source>
        <dbReference type="ARBA" id="ARBA00022958"/>
    </source>
</evidence>
<dbReference type="InterPro" id="IPR006153">
    <property type="entry name" value="Cation/H_exchanger_TM"/>
</dbReference>
<evidence type="ECO:0000256" key="1">
    <source>
        <dbReference type="ARBA" id="ARBA00004141"/>
    </source>
</evidence>
<dbReference type="Pfam" id="PF00999">
    <property type="entry name" value="Na_H_Exchanger"/>
    <property type="match status" value="1"/>
</dbReference>
<comment type="subcellular location">
    <subcellularLocation>
        <location evidence="1">Membrane</location>
        <topology evidence="1">Multi-pass membrane protein</topology>
    </subcellularLocation>
</comment>
<dbReference type="Proteomes" id="UP000748752">
    <property type="component" value="Unassembled WGS sequence"/>
</dbReference>
<sequence>MDPKNFVYSAMLLLVVAATAVALFRQFGLGSILGLLVAGVLIGPHTPGPSVTAHVEDLRHFTELGVVLLLFVIGLEIHPRRLWEMRRTLFGLGSAQILLSALALTLYFRAGVDSWTVALLMGMALALSSTALVMQMLHEQQEIATRHGQTAFSILLMQDLAVVPMIAFMPLFADDGPLPAGESLWQQALVVAGMLALVVLSGRVLLPRMLDWMARQYNREAFFLTTLAAVFIAAWAMDRAGMSMALGAFLMGMLLSGSRYSVQIQASVEPHKGLLMSLFFVAVGMSVDLGVLAEQPLTFAFHLCALVLIKVALIYRLCLWLRTGRAVALRVAFLLGQAGEFGFVLFGAAKVLGIIDERLFTLAVAVISLSMLITPLLQKLGNRLAGEASAADTLDEHFQYVPASGEGSHDGPRVVIAGYGRVGHTIGAILASHGIDYVAFDPNAQLVARWRSEGYPVFYGDICDPHLIDAAGVEHAELVVLTIDDPQAAVEATELIRARSAKVSIVARARDLVACDALYRAGANHAFPEAVEASLKLAAETLGALGISEDQTEDMLTGARGEDYALVRSELEVAPSTVPMQRPDDNDKPQQNGGA</sequence>
<feature type="transmembrane region" description="Helical" evidence="11">
    <location>
        <begin position="331"/>
        <end position="353"/>
    </location>
</feature>
<protein>
    <submittedName>
        <fullName evidence="13">Portal protein</fullName>
    </submittedName>
</protein>
<dbReference type="SUPFAM" id="SSF51735">
    <property type="entry name" value="NAD(P)-binding Rossmann-fold domains"/>
    <property type="match status" value="1"/>
</dbReference>
<organism evidence="13 14">
    <name type="scientific">Thiohalocapsa halophila</name>
    <dbReference type="NCBI Taxonomy" id="69359"/>
    <lineage>
        <taxon>Bacteria</taxon>
        <taxon>Pseudomonadati</taxon>
        <taxon>Pseudomonadota</taxon>
        <taxon>Gammaproteobacteria</taxon>
        <taxon>Chromatiales</taxon>
        <taxon>Chromatiaceae</taxon>
        <taxon>Thiohalocapsa</taxon>
    </lineage>
</organism>
<reference evidence="13 14" key="1">
    <citation type="journal article" date="2020" name="Microorganisms">
        <title>Osmotic Adaptation and Compatible Solute Biosynthesis of Phototrophic Bacteria as Revealed from Genome Analyses.</title>
        <authorList>
            <person name="Imhoff J.F."/>
            <person name="Rahn T."/>
            <person name="Kunzel S."/>
            <person name="Keller A."/>
            <person name="Neulinger S.C."/>
        </authorList>
    </citation>
    <scope>NUCLEOTIDE SEQUENCE [LARGE SCALE GENOMIC DNA]</scope>
    <source>
        <strain evidence="13 14">DSM 6210</strain>
    </source>
</reference>
<evidence type="ECO:0000256" key="4">
    <source>
        <dbReference type="ARBA" id="ARBA00022538"/>
    </source>
</evidence>
<evidence type="ECO:0000256" key="10">
    <source>
        <dbReference type="SAM" id="MobiDB-lite"/>
    </source>
</evidence>
<feature type="region of interest" description="Disordered" evidence="10">
    <location>
        <begin position="573"/>
        <end position="595"/>
    </location>
</feature>
<evidence type="ECO:0000256" key="7">
    <source>
        <dbReference type="ARBA" id="ARBA00022989"/>
    </source>
</evidence>
<dbReference type="EMBL" id="NRRV01000031">
    <property type="protein sequence ID" value="MBK1631725.1"/>
    <property type="molecule type" value="Genomic_DNA"/>
</dbReference>
<dbReference type="InterPro" id="IPR036291">
    <property type="entry name" value="NAD(P)-bd_dom_sf"/>
</dbReference>
<dbReference type="InterPro" id="IPR003148">
    <property type="entry name" value="RCK_N"/>
</dbReference>
<feature type="transmembrane region" description="Helical" evidence="11">
    <location>
        <begin position="274"/>
        <end position="293"/>
    </location>
</feature>
<feature type="transmembrane region" description="Helical" evidence="11">
    <location>
        <begin position="243"/>
        <end position="262"/>
    </location>
</feature>
<keyword evidence="5 11" id="KW-0812">Transmembrane</keyword>
<evidence type="ECO:0000256" key="8">
    <source>
        <dbReference type="ARBA" id="ARBA00023065"/>
    </source>
</evidence>
<evidence type="ECO:0000313" key="13">
    <source>
        <dbReference type="EMBL" id="MBK1631725.1"/>
    </source>
</evidence>
<evidence type="ECO:0000256" key="5">
    <source>
        <dbReference type="ARBA" id="ARBA00022692"/>
    </source>
</evidence>
<evidence type="ECO:0000256" key="2">
    <source>
        <dbReference type="ARBA" id="ARBA00022448"/>
    </source>
</evidence>
<feature type="transmembrane region" description="Helical" evidence="11">
    <location>
        <begin position="299"/>
        <end position="319"/>
    </location>
</feature>
<keyword evidence="7 11" id="KW-1133">Transmembrane helix</keyword>
<gene>
    <name evidence="13" type="ORF">CKO31_13410</name>
</gene>
<evidence type="ECO:0000259" key="12">
    <source>
        <dbReference type="PROSITE" id="PS51201"/>
    </source>
</evidence>
<name>A0ABS1CIJ0_9GAMM</name>
<keyword evidence="4" id="KW-0633">Potassium transport</keyword>
<keyword evidence="8" id="KW-0406">Ion transport</keyword>
<keyword evidence="2" id="KW-0813">Transport</keyword>
<dbReference type="InterPro" id="IPR038770">
    <property type="entry name" value="Na+/solute_symporter_sf"/>
</dbReference>
<dbReference type="PANTHER" id="PTHR46157">
    <property type="entry name" value="K(+) EFFLUX ANTIPORTER 3, CHLOROPLASTIC"/>
    <property type="match status" value="1"/>
</dbReference>
<keyword evidence="3" id="KW-0050">Antiport</keyword>
<dbReference type="PANTHER" id="PTHR46157:SF4">
    <property type="entry name" value="K(+) EFFLUX ANTIPORTER 3, CHLOROPLASTIC"/>
    <property type="match status" value="1"/>
</dbReference>
<feature type="transmembrane region" description="Helical" evidence="11">
    <location>
        <begin position="89"/>
        <end position="108"/>
    </location>
</feature>
<keyword evidence="14" id="KW-1185">Reference proteome</keyword>
<feature type="transmembrane region" description="Helical" evidence="11">
    <location>
        <begin position="184"/>
        <end position="206"/>
    </location>
</feature>
<dbReference type="Gene3D" id="3.40.50.720">
    <property type="entry name" value="NAD(P)-binding Rossmann-like Domain"/>
    <property type="match status" value="1"/>
</dbReference>
<feature type="transmembrane region" description="Helical" evidence="11">
    <location>
        <begin position="150"/>
        <end position="172"/>
    </location>
</feature>
<feature type="domain" description="RCK N-terminal" evidence="12">
    <location>
        <begin position="411"/>
        <end position="535"/>
    </location>
</feature>
<dbReference type="PROSITE" id="PS51201">
    <property type="entry name" value="RCK_N"/>
    <property type="match status" value="1"/>
</dbReference>
<evidence type="ECO:0000256" key="9">
    <source>
        <dbReference type="ARBA" id="ARBA00023136"/>
    </source>
</evidence>
<feature type="transmembrane region" description="Helical" evidence="11">
    <location>
        <begin position="359"/>
        <end position="377"/>
    </location>
</feature>
<feature type="transmembrane region" description="Helical" evidence="11">
    <location>
        <begin position="114"/>
        <end position="138"/>
    </location>
</feature>
<feature type="transmembrane region" description="Helical" evidence="11">
    <location>
        <begin position="218"/>
        <end position="237"/>
    </location>
</feature>
<dbReference type="RefSeq" id="WP_200238408.1">
    <property type="nucleotide sequence ID" value="NZ_NRRV01000031.1"/>
</dbReference>
<dbReference type="Gene3D" id="1.20.1530.20">
    <property type="match status" value="1"/>
</dbReference>
<evidence type="ECO:0000313" key="14">
    <source>
        <dbReference type="Proteomes" id="UP000748752"/>
    </source>
</evidence>
<keyword evidence="6" id="KW-0630">Potassium</keyword>
<evidence type="ECO:0000256" key="11">
    <source>
        <dbReference type="SAM" id="Phobius"/>
    </source>
</evidence>
<comment type="caution">
    <text evidence="13">The sequence shown here is derived from an EMBL/GenBank/DDBJ whole genome shotgun (WGS) entry which is preliminary data.</text>
</comment>
<feature type="transmembrane region" description="Helical" evidence="11">
    <location>
        <begin position="29"/>
        <end position="46"/>
    </location>
</feature>
<evidence type="ECO:0000256" key="3">
    <source>
        <dbReference type="ARBA" id="ARBA00022449"/>
    </source>
</evidence>
<proteinExistence type="predicted"/>